<feature type="transmembrane region" description="Helical" evidence="1">
    <location>
        <begin position="255"/>
        <end position="280"/>
    </location>
</feature>
<feature type="transmembrane region" description="Helical" evidence="1">
    <location>
        <begin position="324"/>
        <end position="344"/>
    </location>
</feature>
<evidence type="ECO:0000256" key="1">
    <source>
        <dbReference type="SAM" id="Phobius"/>
    </source>
</evidence>
<keyword evidence="1" id="KW-0812">Transmembrane</keyword>
<feature type="transmembrane region" description="Helical" evidence="1">
    <location>
        <begin position="184"/>
        <end position="202"/>
    </location>
</feature>
<gene>
    <name evidence="2" type="ORF">GCM10025778_33760</name>
</gene>
<feature type="transmembrane region" description="Helical" evidence="1">
    <location>
        <begin position="431"/>
        <end position="451"/>
    </location>
</feature>
<protein>
    <submittedName>
        <fullName evidence="2">Uncharacterized protein</fullName>
    </submittedName>
</protein>
<keyword evidence="1" id="KW-1133">Transmembrane helix</keyword>
<sequence length="491" mass="51383">MKDPDLLEIRIHGVRNTPAHRMLQVPGAKLLMGRGDAAAGFSTVADPAPGEPEANHRLEAYSWGQLARSTGLPQLGRVGDAAVRVIWFALAPFGLVNTAFWSRARVLDHPLEADGQERPTDGHEQIARLGSAVNAGPGTGTIRFVGLLLTLMLVVTAASITMRFDTDVLFKTFTPLRNWTPGQDLALAGLVCAAGVVVIWALPKLANISFMPVPHLPGPTASPSKAQDAAAPAPADASRPLVAHRHFWKIGSGTAGLAVNHLTASFALLAGLVAGSYLAAAARPEAERDAGIGWWIVLAAVATTLFLFSLVRSVKYEHSSYLDLSVLVAGSAVLATAVALSAWGPSLPMEDNGTPLVAAALVLALVIALGMVRARGSAGSSGDRELEQTGWGGRGPFVFAALATGFALLLSFAAVQLAALVPGGPPPPMVYVLSSLGFVLLVGTGLACIVVRWPTRGGPRGDEMDAVDTSLRISSWQGVDGWMKQRARERV</sequence>
<comment type="caution">
    <text evidence="2">The sequence shown here is derived from an EMBL/GenBank/DDBJ whole genome shotgun (WGS) entry which is preliminary data.</text>
</comment>
<dbReference type="Proteomes" id="UP001501257">
    <property type="component" value="Unassembled WGS sequence"/>
</dbReference>
<name>A0ABP9TT16_9MICC</name>
<evidence type="ECO:0000313" key="3">
    <source>
        <dbReference type="Proteomes" id="UP001501257"/>
    </source>
</evidence>
<organism evidence="2 3">
    <name type="scientific">Paeniglutamicibacter antarcticus</name>
    <dbReference type="NCBI Taxonomy" id="494023"/>
    <lineage>
        <taxon>Bacteria</taxon>
        <taxon>Bacillati</taxon>
        <taxon>Actinomycetota</taxon>
        <taxon>Actinomycetes</taxon>
        <taxon>Micrococcales</taxon>
        <taxon>Micrococcaceae</taxon>
        <taxon>Paeniglutamicibacter</taxon>
    </lineage>
</organism>
<feature type="transmembrane region" description="Helical" evidence="1">
    <location>
        <begin position="397"/>
        <end position="419"/>
    </location>
</feature>
<dbReference type="EMBL" id="BAABLK010000090">
    <property type="protein sequence ID" value="GAA5228837.1"/>
    <property type="molecule type" value="Genomic_DNA"/>
</dbReference>
<proteinExistence type="predicted"/>
<feature type="transmembrane region" description="Helical" evidence="1">
    <location>
        <begin position="356"/>
        <end position="376"/>
    </location>
</feature>
<evidence type="ECO:0000313" key="2">
    <source>
        <dbReference type="EMBL" id="GAA5228837.1"/>
    </source>
</evidence>
<accession>A0ABP9TT16</accession>
<feature type="transmembrane region" description="Helical" evidence="1">
    <location>
        <begin position="292"/>
        <end position="312"/>
    </location>
</feature>
<keyword evidence="3" id="KW-1185">Reference proteome</keyword>
<feature type="transmembrane region" description="Helical" evidence="1">
    <location>
        <begin position="144"/>
        <end position="164"/>
    </location>
</feature>
<keyword evidence="1" id="KW-0472">Membrane</keyword>
<dbReference type="RefSeq" id="WP_210102329.1">
    <property type="nucleotide sequence ID" value="NZ_BAABLK010000090.1"/>
</dbReference>
<reference evidence="3" key="1">
    <citation type="journal article" date="2019" name="Int. J. Syst. Evol. Microbiol.">
        <title>The Global Catalogue of Microorganisms (GCM) 10K type strain sequencing project: providing services to taxonomists for standard genome sequencing and annotation.</title>
        <authorList>
            <consortium name="The Broad Institute Genomics Platform"/>
            <consortium name="The Broad Institute Genome Sequencing Center for Infectious Disease"/>
            <person name="Wu L."/>
            <person name="Ma J."/>
        </authorList>
    </citation>
    <scope>NUCLEOTIDE SEQUENCE [LARGE SCALE GENOMIC DNA]</scope>
    <source>
        <strain evidence="3">JCM 18952</strain>
    </source>
</reference>